<dbReference type="GO" id="GO:0140662">
    <property type="term" value="F:ATP-dependent protein folding chaperone"/>
    <property type="evidence" value="ECO:0007669"/>
    <property type="project" value="InterPro"/>
</dbReference>
<evidence type="ECO:0008006" key="6">
    <source>
        <dbReference type="Google" id="ProtNLM"/>
    </source>
</evidence>
<dbReference type="InterPro" id="IPR027413">
    <property type="entry name" value="GROEL-like_equatorial_sf"/>
</dbReference>
<sequence>RISDPLAMQSFLDNEENMLREMVEKIVALGANVVVCQKGIDDMAQYFMSKENILAVRRVKKSDMEKIARATGGKSITSLNDATKEELGYAGIVEEKKIGDDEHVFIKECKNPKAVSIILYGASKYVTDEAERALHDALCVVRNVVEDKTYLPGGGAIFTELALKIGDYSETFKDKKQLAVKAFADALEIIPSTIAENGGIDPLDIINKLKAAHAEGKISASLNIFKQGKIVDAFEDGILEPARVLIQAIKSASESAVLILRIDDVIVSKSERPAMPPG</sequence>
<keyword evidence="3" id="KW-0067">ATP-binding</keyword>
<gene>
    <name evidence="5" type="ORF">S01H4_47300</name>
</gene>
<dbReference type="EMBL" id="BART01026536">
    <property type="protein sequence ID" value="GAG98061.1"/>
    <property type="molecule type" value="Genomic_DNA"/>
</dbReference>
<keyword evidence="4" id="KW-0143">Chaperone</keyword>
<feature type="non-terminal residue" evidence="5">
    <location>
        <position position="278"/>
    </location>
</feature>
<dbReference type="PANTHER" id="PTHR11353">
    <property type="entry name" value="CHAPERONIN"/>
    <property type="match status" value="1"/>
</dbReference>
<evidence type="ECO:0000256" key="1">
    <source>
        <dbReference type="ARBA" id="ARBA00008020"/>
    </source>
</evidence>
<dbReference type="SUPFAM" id="SSF48592">
    <property type="entry name" value="GroEL equatorial domain-like"/>
    <property type="match status" value="1"/>
</dbReference>
<comment type="similarity">
    <text evidence="1">Belongs to the TCP-1 chaperonin family.</text>
</comment>
<dbReference type="InterPro" id="IPR027409">
    <property type="entry name" value="GroEL-like_apical_dom_sf"/>
</dbReference>
<name>X1DNR7_9ZZZZ</name>
<comment type="caution">
    <text evidence="5">The sequence shown here is derived from an EMBL/GenBank/DDBJ whole genome shotgun (WGS) entry which is preliminary data.</text>
</comment>
<dbReference type="InterPro" id="IPR017998">
    <property type="entry name" value="Chaperone_TCP-1"/>
</dbReference>
<protein>
    <recommendedName>
        <fullName evidence="6">Thermosome subunit</fullName>
    </recommendedName>
</protein>
<evidence type="ECO:0000256" key="3">
    <source>
        <dbReference type="ARBA" id="ARBA00022840"/>
    </source>
</evidence>
<evidence type="ECO:0000256" key="2">
    <source>
        <dbReference type="ARBA" id="ARBA00022741"/>
    </source>
</evidence>
<dbReference type="InterPro" id="IPR002423">
    <property type="entry name" value="Cpn60/GroEL/TCP-1"/>
</dbReference>
<evidence type="ECO:0000313" key="5">
    <source>
        <dbReference type="EMBL" id="GAG98061.1"/>
    </source>
</evidence>
<organism evidence="5">
    <name type="scientific">marine sediment metagenome</name>
    <dbReference type="NCBI Taxonomy" id="412755"/>
    <lineage>
        <taxon>unclassified sequences</taxon>
        <taxon>metagenomes</taxon>
        <taxon>ecological metagenomes</taxon>
    </lineage>
</organism>
<dbReference type="Gene3D" id="1.10.560.10">
    <property type="entry name" value="GroEL-like equatorial domain"/>
    <property type="match status" value="1"/>
</dbReference>
<feature type="non-terminal residue" evidence="5">
    <location>
        <position position="1"/>
    </location>
</feature>
<dbReference type="Gene3D" id="3.50.7.10">
    <property type="entry name" value="GroEL"/>
    <property type="match status" value="1"/>
</dbReference>
<proteinExistence type="inferred from homology"/>
<dbReference type="GO" id="GO:0005524">
    <property type="term" value="F:ATP binding"/>
    <property type="evidence" value="ECO:0007669"/>
    <property type="project" value="UniProtKB-KW"/>
</dbReference>
<keyword evidence="2" id="KW-0547">Nucleotide-binding</keyword>
<dbReference type="Pfam" id="PF00118">
    <property type="entry name" value="Cpn60_TCP1"/>
    <property type="match status" value="1"/>
</dbReference>
<dbReference type="SUPFAM" id="SSF52029">
    <property type="entry name" value="GroEL apical domain-like"/>
    <property type="match status" value="1"/>
</dbReference>
<reference evidence="5" key="1">
    <citation type="journal article" date="2014" name="Front. Microbiol.">
        <title>High frequency of phylogenetically diverse reductive dehalogenase-homologous genes in deep subseafloor sedimentary metagenomes.</title>
        <authorList>
            <person name="Kawai M."/>
            <person name="Futagami T."/>
            <person name="Toyoda A."/>
            <person name="Takaki Y."/>
            <person name="Nishi S."/>
            <person name="Hori S."/>
            <person name="Arai W."/>
            <person name="Tsubouchi T."/>
            <person name="Morono Y."/>
            <person name="Uchiyama I."/>
            <person name="Ito T."/>
            <person name="Fujiyama A."/>
            <person name="Inagaki F."/>
            <person name="Takami H."/>
        </authorList>
    </citation>
    <scope>NUCLEOTIDE SEQUENCE</scope>
    <source>
        <strain evidence="5">Expedition CK06-06</strain>
    </source>
</reference>
<accession>X1DNR7</accession>
<evidence type="ECO:0000256" key="4">
    <source>
        <dbReference type="ARBA" id="ARBA00023186"/>
    </source>
</evidence>
<dbReference type="AlphaFoldDB" id="X1DNR7"/>